<dbReference type="InterPro" id="IPR002035">
    <property type="entry name" value="VWF_A"/>
</dbReference>
<keyword evidence="24" id="KW-1185">Reference proteome</keyword>
<dbReference type="InterPro" id="IPR036494">
    <property type="entry name" value="Ku_C_sf"/>
</dbReference>
<dbReference type="STRING" id="264951.A0A443I7U6"/>
<evidence type="ECO:0000256" key="17">
    <source>
        <dbReference type="ARBA" id="ARBA00023242"/>
    </source>
</evidence>
<dbReference type="PIRSF" id="PIRSF016570">
    <property type="entry name" value="Ku80"/>
    <property type="match status" value="1"/>
</dbReference>
<evidence type="ECO:0000256" key="15">
    <source>
        <dbReference type="ARBA" id="ARBA00023172"/>
    </source>
</evidence>
<dbReference type="InterPro" id="IPR016194">
    <property type="entry name" value="SPOC-like_C_dom_sf"/>
</dbReference>
<dbReference type="GO" id="GO:0006310">
    <property type="term" value="P:DNA recombination"/>
    <property type="evidence" value="ECO:0007669"/>
    <property type="project" value="UniProtKB-KW"/>
</dbReference>
<dbReference type="EMBL" id="RCNU01000001">
    <property type="protein sequence ID" value="RWR00160.1"/>
    <property type="molecule type" value="Genomic_DNA"/>
</dbReference>
<dbReference type="Gene3D" id="1.10.1600.10">
    <property type="match status" value="1"/>
</dbReference>
<evidence type="ECO:0000313" key="24">
    <source>
        <dbReference type="Proteomes" id="UP000283841"/>
    </source>
</evidence>
<evidence type="ECO:0000256" key="21">
    <source>
        <dbReference type="SAM" id="MobiDB-lite"/>
    </source>
</evidence>
<evidence type="ECO:0000256" key="18">
    <source>
        <dbReference type="ARBA" id="ARBA00024890"/>
    </source>
</evidence>
<evidence type="ECO:0000256" key="16">
    <source>
        <dbReference type="ARBA" id="ARBA00023204"/>
    </source>
</evidence>
<comment type="subunit">
    <text evidence="4">Heterodimer of Ku70 and Ku80.</text>
</comment>
<evidence type="ECO:0000256" key="14">
    <source>
        <dbReference type="ARBA" id="ARBA00023125"/>
    </source>
</evidence>
<dbReference type="InterPro" id="IPR024193">
    <property type="entry name" value="Ku80"/>
</dbReference>
<dbReference type="InterPro" id="IPR005161">
    <property type="entry name" value="Ku_N"/>
</dbReference>
<keyword evidence="10 20" id="KW-0378">Hydrolase</keyword>
<dbReference type="InterPro" id="IPR006164">
    <property type="entry name" value="DNA_bd_Ku70/Ku80"/>
</dbReference>
<dbReference type="Gene3D" id="1.25.40.240">
    <property type="entry name" value="Ku, C-terminal domain"/>
    <property type="match status" value="1"/>
</dbReference>
<evidence type="ECO:0000256" key="5">
    <source>
        <dbReference type="ARBA" id="ARBA00012551"/>
    </source>
</evidence>
<dbReference type="FunFam" id="3.40.50.410:FF:000073">
    <property type="entry name" value="ATP-dependent DNA helicase II subunit 2"/>
    <property type="match status" value="1"/>
</dbReference>
<dbReference type="GeneID" id="39601431"/>
<keyword evidence="16 20" id="KW-0234">DNA repair</keyword>
<dbReference type="GO" id="GO:0003690">
    <property type="term" value="F:double-stranded DNA binding"/>
    <property type="evidence" value="ECO:0007669"/>
    <property type="project" value="TreeGrafter"/>
</dbReference>
<dbReference type="PANTHER" id="PTHR12604">
    <property type="entry name" value="KU AUTOANTIGEN DNA HELICASE"/>
    <property type="match status" value="1"/>
</dbReference>
<dbReference type="VEuPathDB" id="FungiDB:C8Q69DRAFT_49185"/>
<dbReference type="InterPro" id="IPR014893">
    <property type="entry name" value="Ku_PK_bind"/>
</dbReference>
<dbReference type="PROSITE" id="PS50234">
    <property type="entry name" value="VWFA"/>
    <property type="match status" value="1"/>
</dbReference>
<dbReference type="GO" id="GO:0003684">
    <property type="term" value="F:damaged DNA binding"/>
    <property type="evidence" value="ECO:0007669"/>
    <property type="project" value="InterPro"/>
</dbReference>
<dbReference type="Pfam" id="PF03731">
    <property type="entry name" value="Ku_N"/>
    <property type="match status" value="1"/>
</dbReference>
<evidence type="ECO:0000256" key="3">
    <source>
        <dbReference type="ARBA" id="ARBA00007726"/>
    </source>
</evidence>
<keyword evidence="14 20" id="KW-0238">DNA-binding</keyword>
<evidence type="ECO:0000256" key="6">
    <source>
        <dbReference type="ARBA" id="ARBA00021792"/>
    </source>
</evidence>
<dbReference type="SUPFAM" id="SSF100939">
    <property type="entry name" value="SPOC domain-like"/>
    <property type="match status" value="1"/>
</dbReference>
<keyword evidence="13" id="KW-0779">Telomere</keyword>
<evidence type="ECO:0000256" key="4">
    <source>
        <dbReference type="ARBA" id="ARBA00011584"/>
    </source>
</evidence>
<dbReference type="GO" id="GO:0003678">
    <property type="term" value="F:DNA helicase activity"/>
    <property type="evidence" value="ECO:0007669"/>
    <property type="project" value="UniProtKB-EC"/>
</dbReference>
<evidence type="ECO:0000256" key="2">
    <source>
        <dbReference type="ARBA" id="ARBA00004574"/>
    </source>
</evidence>
<dbReference type="EC" id="3.6.4.12" evidence="5 20"/>
<evidence type="ECO:0000256" key="9">
    <source>
        <dbReference type="ARBA" id="ARBA00022763"/>
    </source>
</evidence>
<keyword evidence="17 20" id="KW-0539">Nucleus</keyword>
<dbReference type="GO" id="GO:0016887">
    <property type="term" value="F:ATP hydrolysis activity"/>
    <property type="evidence" value="ECO:0007669"/>
    <property type="project" value="RHEA"/>
</dbReference>
<name>A0A443I7U6_BYSSP</name>
<keyword evidence="12 20" id="KW-0067">ATP-binding</keyword>
<dbReference type="FunFam" id="2.40.290.10:FF:000008">
    <property type="entry name" value="ATP-dependent DNA helicase II subunit 2"/>
    <property type="match status" value="1"/>
</dbReference>
<dbReference type="GO" id="GO:0005524">
    <property type="term" value="F:ATP binding"/>
    <property type="evidence" value="ECO:0007669"/>
    <property type="project" value="UniProtKB-UniRule"/>
</dbReference>
<dbReference type="Pfam" id="PF08785">
    <property type="entry name" value="Ku_PK_bind"/>
    <property type="match status" value="1"/>
</dbReference>
<dbReference type="CDD" id="cd00873">
    <property type="entry name" value="KU80"/>
    <property type="match status" value="1"/>
</dbReference>
<accession>A0A443I7U6</accession>
<protein>
    <recommendedName>
        <fullName evidence="6 20">ATP-dependent DNA helicase II subunit 2</fullName>
        <ecNumber evidence="5 20">3.6.4.12</ecNumber>
    </recommendedName>
</protein>
<dbReference type="Pfam" id="PF02735">
    <property type="entry name" value="Ku"/>
    <property type="match status" value="1"/>
</dbReference>
<dbReference type="Gene3D" id="2.40.290.10">
    <property type="match status" value="1"/>
</dbReference>
<keyword evidence="15 20" id="KW-0233">DNA recombination</keyword>
<dbReference type="GO" id="GO:0042162">
    <property type="term" value="F:telomeric DNA binding"/>
    <property type="evidence" value="ECO:0007669"/>
    <property type="project" value="InterPro"/>
</dbReference>
<dbReference type="SUPFAM" id="SSF53300">
    <property type="entry name" value="vWA-like"/>
    <property type="match status" value="1"/>
</dbReference>
<keyword evidence="11 20" id="KW-0347">Helicase</keyword>
<dbReference type="Gene3D" id="3.40.50.410">
    <property type="entry name" value="von Willebrand factor, type A domain"/>
    <property type="match status" value="1"/>
</dbReference>
<comment type="catalytic activity">
    <reaction evidence="19 20">
        <text>ATP + H2O = ADP + phosphate + H(+)</text>
        <dbReference type="Rhea" id="RHEA:13065"/>
        <dbReference type="ChEBI" id="CHEBI:15377"/>
        <dbReference type="ChEBI" id="CHEBI:15378"/>
        <dbReference type="ChEBI" id="CHEBI:30616"/>
        <dbReference type="ChEBI" id="CHEBI:43474"/>
        <dbReference type="ChEBI" id="CHEBI:456216"/>
        <dbReference type="EC" id="3.6.4.12"/>
    </reaction>
</comment>
<dbReference type="AlphaFoldDB" id="A0A443I7U6"/>
<dbReference type="GO" id="GO:0006303">
    <property type="term" value="P:double-strand break repair via nonhomologous end joining"/>
    <property type="evidence" value="ECO:0007669"/>
    <property type="project" value="InterPro"/>
</dbReference>
<organism evidence="23 24">
    <name type="scientific">Byssochlamys spectabilis</name>
    <name type="common">Paecilomyces variotii</name>
    <dbReference type="NCBI Taxonomy" id="264951"/>
    <lineage>
        <taxon>Eukaryota</taxon>
        <taxon>Fungi</taxon>
        <taxon>Dikarya</taxon>
        <taxon>Ascomycota</taxon>
        <taxon>Pezizomycotina</taxon>
        <taxon>Eurotiomycetes</taxon>
        <taxon>Eurotiomycetidae</taxon>
        <taxon>Eurotiales</taxon>
        <taxon>Thermoascaceae</taxon>
        <taxon>Paecilomyces</taxon>
    </lineage>
</organism>
<dbReference type="RefSeq" id="XP_028489804.1">
    <property type="nucleotide sequence ID" value="XM_028632154.1"/>
</dbReference>
<proteinExistence type="inferred from homology"/>
<dbReference type="GO" id="GO:0000781">
    <property type="term" value="C:chromosome, telomeric region"/>
    <property type="evidence" value="ECO:0007669"/>
    <property type="project" value="UniProtKB-SubCell"/>
</dbReference>
<sequence>MADKEATVYIVDVGKSMGRKRNGRDLSDLDWAMQYVWDKITTTVATGRKTATIGVVGLKTDGTDNELQDDENFSHITVFKEIGQVLMPDLRNLRDQIKPSNSDAGDAVSSIILAIQMINTYTKKLKYRRKIVLVTNGEGPMSNEGLEQIISKIKEDNIELVILGVDFDDPEYGFKEEDKDPEKAKNEELLKSMAEDCDGVYGTLEQAISELDIPRVKVVRGIPSFKGQLRLGNPEEYDSALCIDVERYYRTYVARPPPASSFVFRSDLTADNTQATATAAAELAAREGENPLTSVRNARTYQVTDESAPGGKIDVERDDLAKGYEYGRTAVHISESDENITKLETYAALEIIGFIQSDHYDRFMHMSTTNVIIAQRTNDKAILALSSFIHALFELDCYAVARLVTKDNKAPLISLLAPSIEADYECLLEVQLPFAEDVRSYRFPPLDKVVTISGKVVTEHRYLPNDDLQNAMSKYVDSMELVDRDEDGNVTETMSFDDSFSPLLHRIDHAIRWRAIHPNEPVPPPPERLTKLAHPPEELQERAKKYLERLVSAADVKKVPPKAKGRKRNREADKPLSGLDVDALLHKGKRAKISPENAIPEFKQALSATEDIEAVSGVVKQMSTIIEDQIRHSLGDANYDRVIEEVGVMRDELVAYEEPKLYNDFARQLKDKILKEELGGDRRELWWLIRRSKLGLIDKSMSEQSDVSEEEAKEFLSSE</sequence>
<dbReference type="FunFam" id="1.25.40.240:FF:000002">
    <property type="entry name" value="ATP-dependent DNA helicase II subunit 2"/>
    <property type="match status" value="1"/>
</dbReference>
<keyword evidence="9 20" id="KW-0227">DNA damage</keyword>
<evidence type="ECO:0000313" key="23">
    <source>
        <dbReference type="EMBL" id="RWR00160.1"/>
    </source>
</evidence>
<reference evidence="23 24" key="1">
    <citation type="journal article" date="2018" name="Front. Microbiol.">
        <title>Genomic and genetic insights into a cosmopolitan fungus, Paecilomyces variotii (Eurotiales).</title>
        <authorList>
            <person name="Urquhart A.S."/>
            <person name="Mondo S.J."/>
            <person name="Makela M.R."/>
            <person name="Hane J.K."/>
            <person name="Wiebenga A."/>
            <person name="He G."/>
            <person name="Mihaltcheva S."/>
            <person name="Pangilinan J."/>
            <person name="Lipzen A."/>
            <person name="Barry K."/>
            <person name="de Vries R.P."/>
            <person name="Grigoriev I.V."/>
            <person name="Idnurm A."/>
        </authorList>
    </citation>
    <scope>NUCLEOTIDE SEQUENCE [LARGE SCALE GENOMIC DNA]</scope>
    <source>
        <strain evidence="23 24">CBS 101075</strain>
    </source>
</reference>
<dbReference type="InterPro" id="IPR036465">
    <property type="entry name" value="vWFA_dom_sf"/>
</dbReference>
<keyword evidence="8 20" id="KW-0547">Nucleotide-binding</keyword>
<evidence type="ECO:0000256" key="19">
    <source>
        <dbReference type="ARBA" id="ARBA00047995"/>
    </source>
</evidence>
<evidence type="ECO:0000256" key="8">
    <source>
        <dbReference type="ARBA" id="ARBA00022741"/>
    </source>
</evidence>
<evidence type="ECO:0000256" key="1">
    <source>
        <dbReference type="ARBA" id="ARBA00004123"/>
    </source>
</evidence>
<comment type="similarity">
    <text evidence="3 20">Belongs to the ku80 family.</text>
</comment>
<dbReference type="SMART" id="SM00559">
    <property type="entry name" value="Ku78"/>
    <property type="match status" value="1"/>
</dbReference>
<keyword evidence="7" id="KW-0158">Chromosome</keyword>
<evidence type="ECO:0000256" key="20">
    <source>
        <dbReference type="PIRNR" id="PIRNR016570"/>
    </source>
</evidence>
<dbReference type="PANTHER" id="PTHR12604:SF4">
    <property type="entry name" value="X-RAY REPAIR CROSS-COMPLEMENTING PROTEIN 5"/>
    <property type="match status" value="1"/>
</dbReference>
<dbReference type="FunFam" id="1.10.1600.10:FF:000002">
    <property type="entry name" value="X-ray repair cross-complementing protein 5"/>
    <property type="match status" value="1"/>
</dbReference>
<evidence type="ECO:0000256" key="10">
    <source>
        <dbReference type="ARBA" id="ARBA00022801"/>
    </source>
</evidence>
<dbReference type="GO" id="GO:0000723">
    <property type="term" value="P:telomere maintenance"/>
    <property type="evidence" value="ECO:0007669"/>
    <property type="project" value="InterPro"/>
</dbReference>
<dbReference type="Proteomes" id="UP000283841">
    <property type="component" value="Unassembled WGS sequence"/>
</dbReference>
<dbReference type="GO" id="GO:0043564">
    <property type="term" value="C:Ku70:Ku80 complex"/>
    <property type="evidence" value="ECO:0007669"/>
    <property type="project" value="InterPro"/>
</dbReference>
<comment type="subcellular location">
    <subcellularLocation>
        <location evidence="2">Chromosome</location>
        <location evidence="2">Telomere</location>
    </subcellularLocation>
    <subcellularLocation>
        <location evidence="1 20">Nucleus</location>
    </subcellularLocation>
</comment>
<dbReference type="SUPFAM" id="SSF101420">
    <property type="entry name" value="C-terminal domain of Ku80"/>
    <property type="match status" value="1"/>
</dbReference>
<feature type="domain" description="VWFA" evidence="22">
    <location>
        <begin position="6"/>
        <end position="229"/>
    </location>
</feature>
<comment type="function">
    <text evidence="18">Single-stranded DNA-dependent ATP-dependent helicase. Involved in non-homologous end joining (NHEJ) DNA double strand break repair. DNA-binding is sequence-independent but has a high affinity to nicks in double-stranded DNA and to the ends of duplex DNA. Binds to naturally occurring chromosomal ends, and therefore provides chromosomal end protection. Required also for telomere recombination to repair telomeric ends in the absence of telomerase. KU70, of the KU70/KU80 heterodimer, binds to the stem loop of TLC1, the RNA component of telomerase. Involved in telomere maintenance. Interacts with telomeric repeats and subtelomeric sequences thereby controlling telomere length and protecting against subtelomeric rearrangement. Maintains telomeric chromatin, which is involved in silencing the expression of genes located at the telomere. Required for mating-type switching.</text>
</comment>
<evidence type="ECO:0000256" key="11">
    <source>
        <dbReference type="ARBA" id="ARBA00022806"/>
    </source>
</evidence>
<evidence type="ECO:0000256" key="7">
    <source>
        <dbReference type="ARBA" id="ARBA00022454"/>
    </source>
</evidence>
<gene>
    <name evidence="23" type="ORF">C8Q69DRAFT_49185</name>
</gene>
<evidence type="ECO:0000256" key="13">
    <source>
        <dbReference type="ARBA" id="ARBA00022895"/>
    </source>
</evidence>
<evidence type="ECO:0000259" key="22">
    <source>
        <dbReference type="PROSITE" id="PS50234"/>
    </source>
</evidence>
<feature type="region of interest" description="Disordered" evidence="21">
    <location>
        <begin position="700"/>
        <end position="719"/>
    </location>
</feature>
<comment type="caution">
    <text evidence="23">The sequence shown here is derived from an EMBL/GenBank/DDBJ whole genome shotgun (WGS) entry which is preliminary data.</text>
</comment>
<evidence type="ECO:0000256" key="12">
    <source>
        <dbReference type="ARBA" id="ARBA00022840"/>
    </source>
</evidence>